<dbReference type="AlphaFoldDB" id="A0A855Y1Z3"/>
<accession>A0A855Y1Z3</accession>
<evidence type="ECO:0000313" key="2">
    <source>
        <dbReference type="Proteomes" id="UP000247078"/>
    </source>
</evidence>
<dbReference type="EMBL" id="QGTZ01000001">
    <property type="protein sequence ID" value="PWW45326.1"/>
    <property type="molecule type" value="Genomic_DNA"/>
</dbReference>
<reference evidence="1 2" key="1">
    <citation type="submission" date="2018-05" db="EMBL/GenBank/DDBJ databases">
        <title>Freshwater and sediment microbial communities from various areas in North America, analyzing microbe dynamics in response to fracking.</title>
        <authorList>
            <person name="Lamendella R."/>
        </authorList>
    </citation>
    <scope>NUCLEOTIDE SEQUENCE [LARGE SCALE GENOMIC DNA]</scope>
    <source>
        <strain evidence="1 2">DB-3</strain>
    </source>
</reference>
<comment type="caution">
    <text evidence="1">The sequence shown here is derived from an EMBL/GenBank/DDBJ whole genome shotgun (WGS) entry which is preliminary data.</text>
</comment>
<protein>
    <submittedName>
        <fullName evidence="1">Uncharacterized protein</fullName>
    </submittedName>
</protein>
<dbReference type="Proteomes" id="UP000247078">
    <property type="component" value="Unassembled WGS sequence"/>
</dbReference>
<gene>
    <name evidence="1" type="ORF">DET56_101533</name>
</gene>
<evidence type="ECO:0000313" key="1">
    <source>
        <dbReference type="EMBL" id="PWW45326.1"/>
    </source>
</evidence>
<sequence>MKSDHYKESRVISLIGYTNEIKFNHMHFVGENDEIIRFMGGKAQLK</sequence>
<proteinExistence type="predicted"/>
<name>A0A855Y1Z3_9BACL</name>
<organism evidence="1 2">
    <name type="scientific">Paenibacillus pabuli</name>
    <dbReference type="NCBI Taxonomy" id="1472"/>
    <lineage>
        <taxon>Bacteria</taxon>
        <taxon>Bacillati</taxon>
        <taxon>Bacillota</taxon>
        <taxon>Bacilli</taxon>
        <taxon>Bacillales</taxon>
        <taxon>Paenibacillaceae</taxon>
        <taxon>Paenibacillus</taxon>
    </lineage>
</organism>